<gene>
    <name evidence="7" type="ORF">CCV52592_1548</name>
</gene>
<organism evidence="7 8">
    <name type="scientific">Campylobacter curvus (strain 525.92)</name>
    <dbReference type="NCBI Taxonomy" id="360105"/>
    <lineage>
        <taxon>Bacteria</taxon>
        <taxon>Pseudomonadati</taxon>
        <taxon>Campylobacterota</taxon>
        <taxon>Epsilonproteobacteria</taxon>
        <taxon>Campylobacterales</taxon>
        <taxon>Campylobacteraceae</taxon>
        <taxon>Campylobacter</taxon>
    </lineage>
</organism>
<dbReference type="Gene3D" id="3.90.700.10">
    <property type="entry name" value="Succinate dehydrogenase/fumarate reductase flavoprotein, catalytic domain"/>
    <property type="match status" value="1"/>
</dbReference>
<evidence type="ECO:0000256" key="1">
    <source>
        <dbReference type="ARBA" id="ARBA00001974"/>
    </source>
</evidence>
<dbReference type="PANTHER" id="PTHR43400:SF7">
    <property type="entry name" value="FAD-DEPENDENT OXIDOREDUCTASE 2 FAD BINDING DOMAIN-CONTAINING PROTEIN"/>
    <property type="match status" value="1"/>
</dbReference>
<dbReference type="GO" id="GO:0010181">
    <property type="term" value="F:FMN binding"/>
    <property type="evidence" value="ECO:0007669"/>
    <property type="project" value="InterPro"/>
</dbReference>
<evidence type="ECO:0000256" key="2">
    <source>
        <dbReference type="ARBA" id="ARBA00022630"/>
    </source>
</evidence>
<dbReference type="InterPro" id="IPR010960">
    <property type="entry name" value="Flavocytochrome_c"/>
</dbReference>
<dbReference type="InterPro" id="IPR050315">
    <property type="entry name" value="FAD-oxidoreductase_2"/>
</dbReference>
<evidence type="ECO:0000256" key="3">
    <source>
        <dbReference type="ARBA" id="ARBA00022827"/>
    </source>
</evidence>
<reference evidence="7" key="1">
    <citation type="submission" date="2016-07" db="EMBL/GenBank/DDBJ databases">
        <title>Comparative genomics of the Campylobacter concisus group.</title>
        <authorList>
            <person name="Miller W.G."/>
            <person name="Yee E."/>
            <person name="Chapman M.H."/>
            <person name="Huynh S."/>
            <person name="Bono J.L."/>
            <person name="On S.L.W."/>
            <person name="StLeger J."/>
            <person name="Foster G."/>
            <person name="Parker C.T."/>
        </authorList>
    </citation>
    <scope>NUCLEOTIDE SEQUENCE</scope>
    <source>
        <strain evidence="7">525.92</strain>
    </source>
</reference>
<dbReference type="NCBIfam" id="TIGR01813">
    <property type="entry name" value="flavo_cyto_c"/>
    <property type="match status" value="1"/>
</dbReference>
<dbReference type="SUPFAM" id="SSF56425">
    <property type="entry name" value="Succinate dehydrogenase/fumarate reductase flavoprotein, catalytic domain"/>
    <property type="match status" value="1"/>
</dbReference>
<dbReference type="InterPro" id="IPR036188">
    <property type="entry name" value="FAD/NAD-bd_sf"/>
</dbReference>
<keyword evidence="5" id="KW-0732">Signal</keyword>
<evidence type="ECO:0000313" key="8">
    <source>
        <dbReference type="Proteomes" id="UP000006380"/>
    </source>
</evidence>
<feature type="domain" description="FAD-dependent oxidoreductase 2 FAD-binding" evidence="6">
    <location>
        <begin position="44"/>
        <end position="484"/>
    </location>
</feature>
<dbReference type="AlphaFoldDB" id="A7GW86"/>
<dbReference type="KEGG" id="ccv:CCV52592_1548"/>
<keyword evidence="3 5" id="KW-0274">FAD</keyword>
<protein>
    <submittedName>
        <fullName evidence="7">Flavocytochrome c</fullName>
    </submittedName>
</protein>
<dbReference type="Proteomes" id="UP000006380">
    <property type="component" value="Chromosome"/>
</dbReference>
<feature type="chain" id="PRO_5022264425" evidence="5">
    <location>
        <begin position="25"/>
        <end position="501"/>
    </location>
</feature>
<dbReference type="EMBL" id="CP000767">
    <property type="protein sequence ID" value="EAU00612.1"/>
    <property type="molecule type" value="Genomic_DNA"/>
</dbReference>
<comment type="cofactor">
    <cofactor evidence="1">
        <name>FAD</name>
        <dbReference type="ChEBI" id="CHEBI:57692"/>
    </cofactor>
</comment>
<sequence length="501" mass="54731">MHNISRRKFIKSSIVALSASAVGAVNLNGDEKPNNEIKWDQEFDVLIVGSGLSANVAGIVAAEGGLKTVLLEKMSRAGGNSIISQLDFACVGSDIQKKEGIKDSVELFIKDLNNAGKGFNDVAQSRRIAENSKRAYEFMKARGVKYADKLKHLGGHSVARSLETIGGGGACLQTLNAHFETKGGSIFKRVKADEILKDTEGRVIGLKVREEYKFDKSLKDDDKENTSGVVKYYKANKAVIFASGGYSADKEFKFIQNPRLSLATTPSNPGATAGALKTMLKAKATPVQLSLARYSFGIPTEDLIFSIIVNGKTSKRFMNEDGDRQTLSNNILENMQNTDTTLFPVIIFDDTGFNQSHDINRLKNFLNLGKMKKFDTIEALANDFKLDVNVLKSEIERYNGFISKKSDDDFKKDFTKKMVSSIQKAPFYAILAAPGVSYTQGGVRVNLNFEVLDLQTNEPIKNLYAVGEATGGVHGFSRLTSCSVPDCITSAMIAGEFILKS</sequence>
<evidence type="ECO:0000256" key="5">
    <source>
        <dbReference type="RuleBase" id="RU366062"/>
    </source>
</evidence>
<dbReference type="SUPFAM" id="SSF51905">
    <property type="entry name" value="FAD/NAD(P)-binding domain"/>
    <property type="match status" value="1"/>
</dbReference>
<evidence type="ECO:0000256" key="4">
    <source>
        <dbReference type="ARBA" id="ARBA00023002"/>
    </source>
</evidence>
<dbReference type="PANTHER" id="PTHR43400">
    <property type="entry name" value="FUMARATE REDUCTASE"/>
    <property type="match status" value="1"/>
</dbReference>
<keyword evidence="4 5" id="KW-0560">Oxidoreductase</keyword>
<dbReference type="HOGENOM" id="CLU_011398_4_5_7"/>
<feature type="signal peptide" evidence="5">
    <location>
        <begin position="1"/>
        <end position="24"/>
    </location>
</feature>
<keyword evidence="2 5" id="KW-0285">Flavoprotein</keyword>
<name>A7GW86_CAMC5</name>
<dbReference type="InterPro" id="IPR027477">
    <property type="entry name" value="Succ_DH/fumarate_Rdtase_cat_sf"/>
</dbReference>
<dbReference type="STRING" id="360105.CCV52592_1548"/>
<dbReference type="GO" id="GO:0016491">
    <property type="term" value="F:oxidoreductase activity"/>
    <property type="evidence" value="ECO:0007669"/>
    <property type="project" value="UniProtKB-KW"/>
</dbReference>
<accession>A7GW86</accession>
<evidence type="ECO:0000259" key="6">
    <source>
        <dbReference type="Pfam" id="PF00890"/>
    </source>
</evidence>
<dbReference type="Pfam" id="PF00890">
    <property type="entry name" value="FAD_binding_2"/>
    <property type="match status" value="1"/>
</dbReference>
<dbReference type="OrthoDB" id="9148689at2"/>
<dbReference type="Gene3D" id="3.50.50.60">
    <property type="entry name" value="FAD/NAD(P)-binding domain"/>
    <property type="match status" value="1"/>
</dbReference>
<keyword evidence="8" id="KW-1185">Reference proteome</keyword>
<proteinExistence type="inferred from homology"/>
<dbReference type="InterPro" id="IPR003953">
    <property type="entry name" value="FAD-dep_OxRdtase_2_FAD-bd"/>
</dbReference>
<evidence type="ECO:0000313" key="7">
    <source>
        <dbReference type="EMBL" id="EAU00612.1"/>
    </source>
</evidence>
<comment type="similarity">
    <text evidence="5">Belongs to the FAD-dependent oxidoreductase 2 family. FRD/SDH subfamily.</text>
</comment>